<dbReference type="Pfam" id="PF13947">
    <property type="entry name" value="GUB_WAK_bind"/>
    <property type="match status" value="1"/>
</dbReference>
<dbReference type="PROSITE" id="PS00108">
    <property type="entry name" value="PROTEIN_KINASE_ST"/>
    <property type="match status" value="1"/>
</dbReference>
<keyword evidence="5 16" id="KW-0812">Transmembrane</keyword>
<evidence type="ECO:0000256" key="3">
    <source>
        <dbReference type="ARBA" id="ARBA00022536"/>
    </source>
</evidence>
<dbReference type="PROSITE" id="PS01187">
    <property type="entry name" value="EGF_CA"/>
    <property type="match status" value="1"/>
</dbReference>
<protein>
    <submittedName>
        <fullName evidence="20">Uncharacterized protein</fullName>
    </submittedName>
</protein>
<dbReference type="AlphaFoldDB" id="A0ABC9DXH7"/>
<evidence type="ECO:0000313" key="21">
    <source>
        <dbReference type="Proteomes" id="UP001497457"/>
    </source>
</evidence>
<dbReference type="InterPro" id="IPR008271">
    <property type="entry name" value="Ser/Thr_kinase_AS"/>
</dbReference>
<dbReference type="InterPro" id="IPR000742">
    <property type="entry name" value="EGF"/>
</dbReference>
<evidence type="ECO:0000256" key="12">
    <source>
        <dbReference type="ARBA" id="ARBA00023157"/>
    </source>
</evidence>
<keyword evidence="2" id="KW-0723">Serine/threonine-protein kinase</keyword>
<feature type="domain" description="EGF-like" evidence="19">
    <location>
        <begin position="319"/>
        <end position="356"/>
    </location>
</feature>
<feature type="signal peptide" evidence="17">
    <location>
        <begin position="1"/>
        <end position="32"/>
    </location>
</feature>
<evidence type="ECO:0000256" key="2">
    <source>
        <dbReference type="ARBA" id="ARBA00022527"/>
    </source>
</evidence>
<evidence type="ECO:0000256" key="8">
    <source>
        <dbReference type="ARBA" id="ARBA00022777"/>
    </source>
</evidence>
<dbReference type="PROSITE" id="PS00107">
    <property type="entry name" value="PROTEIN_KINASE_ATP"/>
    <property type="match status" value="1"/>
</dbReference>
<dbReference type="InterPro" id="IPR011009">
    <property type="entry name" value="Kinase-like_dom_sf"/>
</dbReference>
<dbReference type="InterPro" id="IPR018097">
    <property type="entry name" value="EGF_Ca-bd_CS"/>
</dbReference>
<evidence type="ECO:0000256" key="17">
    <source>
        <dbReference type="SAM" id="SignalP"/>
    </source>
</evidence>
<dbReference type="PROSITE" id="PS00010">
    <property type="entry name" value="ASX_HYDROXYL"/>
    <property type="match status" value="1"/>
</dbReference>
<feature type="binding site" evidence="15">
    <location>
        <position position="471"/>
    </location>
    <ligand>
        <name>ATP</name>
        <dbReference type="ChEBI" id="CHEBI:30616"/>
    </ligand>
</feature>
<comment type="subcellular location">
    <subcellularLocation>
        <location evidence="1">Membrane</location>
        <topology evidence="1">Single-pass type I membrane protein</topology>
    </subcellularLocation>
</comment>
<keyword evidence="6 17" id="KW-0732">Signal</keyword>
<dbReference type="Proteomes" id="UP001497457">
    <property type="component" value="Chromosome 35b"/>
</dbReference>
<reference evidence="20 21" key="2">
    <citation type="submission" date="2024-10" db="EMBL/GenBank/DDBJ databases">
        <authorList>
            <person name="Ryan C."/>
        </authorList>
    </citation>
    <scope>NUCLEOTIDE SEQUENCE [LARGE SCALE GENOMIC DNA]</scope>
</reference>
<keyword evidence="10 16" id="KW-1133">Transmembrane helix</keyword>
<evidence type="ECO:0000256" key="15">
    <source>
        <dbReference type="PROSITE-ProRule" id="PRU10141"/>
    </source>
</evidence>
<dbReference type="FunFam" id="2.10.25.10:FF:000628">
    <property type="entry name" value="Wall-associated receptor kinase 2"/>
    <property type="match status" value="1"/>
</dbReference>
<feature type="transmembrane region" description="Helical" evidence="16">
    <location>
        <begin position="373"/>
        <end position="393"/>
    </location>
</feature>
<evidence type="ECO:0000256" key="16">
    <source>
        <dbReference type="SAM" id="Phobius"/>
    </source>
</evidence>
<dbReference type="FunFam" id="1.10.510.10:FF:000084">
    <property type="entry name" value="Wall-associated receptor kinase 2"/>
    <property type="match status" value="1"/>
</dbReference>
<evidence type="ECO:0000256" key="6">
    <source>
        <dbReference type="ARBA" id="ARBA00022729"/>
    </source>
</evidence>
<evidence type="ECO:0000256" key="11">
    <source>
        <dbReference type="ARBA" id="ARBA00023136"/>
    </source>
</evidence>
<dbReference type="PANTHER" id="PTHR27005">
    <property type="entry name" value="WALL-ASSOCIATED RECEPTOR KINASE-LIKE 21"/>
    <property type="match status" value="1"/>
</dbReference>
<keyword evidence="4" id="KW-0808">Transferase</keyword>
<dbReference type="PROSITE" id="PS50026">
    <property type="entry name" value="EGF_3"/>
    <property type="match status" value="2"/>
</dbReference>
<keyword evidence="8" id="KW-0418">Kinase</keyword>
<dbReference type="GO" id="GO:0004674">
    <property type="term" value="F:protein serine/threonine kinase activity"/>
    <property type="evidence" value="ECO:0007669"/>
    <property type="project" value="UniProtKB-KW"/>
</dbReference>
<keyword evidence="3 14" id="KW-0245">EGF-like domain</keyword>
<evidence type="ECO:0000256" key="9">
    <source>
        <dbReference type="ARBA" id="ARBA00022840"/>
    </source>
</evidence>
<dbReference type="SMART" id="SM00179">
    <property type="entry name" value="EGF_CA"/>
    <property type="match status" value="2"/>
</dbReference>
<feature type="chain" id="PRO_5044858428" evidence="17">
    <location>
        <begin position="33"/>
        <end position="780"/>
    </location>
</feature>
<keyword evidence="13" id="KW-0325">Glycoprotein</keyword>
<dbReference type="Gene3D" id="3.30.200.20">
    <property type="entry name" value="Phosphorylase Kinase, domain 1"/>
    <property type="match status" value="1"/>
</dbReference>
<keyword evidence="9 15" id="KW-0067">ATP-binding</keyword>
<dbReference type="SMART" id="SM00181">
    <property type="entry name" value="EGF"/>
    <property type="match status" value="2"/>
</dbReference>
<dbReference type="InterPro" id="IPR000152">
    <property type="entry name" value="EGF-type_Asp/Asn_hydroxyl_site"/>
</dbReference>
<keyword evidence="7 15" id="KW-0547">Nucleotide-binding</keyword>
<dbReference type="SUPFAM" id="SSF57196">
    <property type="entry name" value="EGF/Laminin"/>
    <property type="match status" value="1"/>
</dbReference>
<evidence type="ECO:0000256" key="4">
    <source>
        <dbReference type="ARBA" id="ARBA00022679"/>
    </source>
</evidence>
<dbReference type="SMART" id="SM00220">
    <property type="entry name" value="S_TKc"/>
    <property type="match status" value="1"/>
</dbReference>
<dbReference type="InterPro" id="IPR000719">
    <property type="entry name" value="Prot_kinase_dom"/>
</dbReference>
<dbReference type="PROSITE" id="PS50011">
    <property type="entry name" value="PROTEIN_KINASE_DOM"/>
    <property type="match status" value="1"/>
</dbReference>
<evidence type="ECO:0000259" key="18">
    <source>
        <dbReference type="PROSITE" id="PS50011"/>
    </source>
</evidence>
<evidence type="ECO:0000256" key="5">
    <source>
        <dbReference type="ARBA" id="ARBA00022692"/>
    </source>
</evidence>
<dbReference type="InterPro" id="IPR025287">
    <property type="entry name" value="WAK_GUB"/>
</dbReference>
<dbReference type="CDD" id="cd00054">
    <property type="entry name" value="EGF_CA"/>
    <property type="match status" value="2"/>
</dbReference>
<dbReference type="GO" id="GO:0016020">
    <property type="term" value="C:membrane"/>
    <property type="evidence" value="ECO:0007669"/>
    <property type="project" value="UniProtKB-SubCell"/>
</dbReference>
<organism evidence="20 21">
    <name type="scientific">Urochloa decumbens</name>
    <dbReference type="NCBI Taxonomy" id="240449"/>
    <lineage>
        <taxon>Eukaryota</taxon>
        <taxon>Viridiplantae</taxon>
        <taxon>Streptophyta</taxon>
        <taxon>Embryophyta</taxon>
        <taxon>Tracheophyta</taxon>
        <taxon>Spermatophyta</taxon>
        <taxon>Magnoliopsida</taxon>
        <taxon>Liliopsida</taxon>
        <taxon>Poales</taxon>
        <taxon>Poaceae</taxon>
        <taxon>PACMAD clade</taxon>
        <taxon>Panicoideae</taxon>
        <taxon>Panicodae</taxon>
        <taxon>Paniceae</taxon>
        <taxon>Melinidinae</taxon>
        <taxon>Urochloa</taxon>
    </lineage>
</organism>
<accession>A0ABC9DXH7</accession>
<dbReference type="FunFam" id="3.30.200.20:FF:000043">
    <property type="entry name" value="Wall-associated receptor kinase 2"/>
    <property type="match status" value="1"/>
</dbReference>
<dbReference type="InterPro" id="IPR045274">
    <property type="entry name" value="WAK-like"/>
</dbReference>
<comment type="caution">
    <text evidence="14">Lacks conserved residue(s) required for the propagation of feature annotation.</text>
</comment>
<dbReference type="InterPro" id="IPR017441">
    <property type="entry name" value="Protein_kinase_ATP_BS"/>
</dbReference>
<evidence type="ECO:0000256" key="13">
    <source>
        <dbReference type="ARBA" id="ARBA00023180"/>
    </source>
</evidence>
<proteinExistence type="predicted"/>
<dbReference type="Pfam" id="PF07645">
    <property type="entry name" value="EGF_CA"/>
    <property type="match status" value="1"/>
</dbReference>
<evidence type="ECO:0000256" key="14">
    <source>
        <dbReference type="PROSITE-ProRule" id="PRU00076"/>
    </source>
</evidence>
<keyword evidence="11 16" id="KW-0472">Membrane</keyword>
<dbReference type="EMBL" id="OZ075145">
    <property type="protein sequence ID" value="CAL5045766.1"/>
    <property type="molecule type" value="Genomic_DNA"/>
</dbReference>
<evidence type="ECO:0000256" key="7">
    <source>
        <dbReference type="ARBA" id="ARBA00022741"/>
    </source>
</evidence>
<sequence>MASPLYAEPSGKRFLLLLGATLILQHGITVHGAGPGNSSLALPNCPDKCGNVSIPYPFGIGQGCFLQQDFAVRCENGRASIRTGEDKGVYSEVFDFDLLNGEARIQNSVDWSCNYTNNTKDHHQASVSLSLGDSLKVSYTKNKFTGIGCATVAIIVGSRVAHMNGNNWHYTSACSSFCDSLHSISKSSVCDGVGCCQTSIAANLSEFRFGFFHNDALLHNPYAQPFSPCSYAFVVETNSFKFDPSYAQSSNFKKQGVLPLVLDWRVSNETCNKAKKKLSLYACRANNSVCINTTNSPGYRCNCSPGYEGNPYLAEGCQDINECDSPFLFPCNGTCTNTIGSYSCSCPPGTQSKDPVNEPCSPIPGSNRHQVQVVIGTFLGFLFLIVCIFALLIKCQKRKLAKEKQRFFKQNGGHILYQQILSKQIDTVIIFTIEDLKKATNNFDRSREIGIGGHGTVYKGILCDNKVVAVKRSKIINVTQTEEFVQEIIILSQINHRNVVRLLGCCLEVEVPILVYEYIPNGTLFELIHDDRHDSLPAVSLEDRLRIAQESAEALEYLHLSINRPIVHGDVKSLNILLDDNYMAKVTDFGASRMLPKDAVQFMTMVQGTLGYLDPEYLQERKLTEKSDVYSFGVVLLELITRKTAIYFEGSEVGKYLASSFLRAMNDYGNLEGMLDTSILGVGMEELFQEVAELASQCLSFKGEDRPSMTQVADKLKAIRSNWREILLLKHEETNKRAVEGLGMASTCGSITPSVYWTAQMSALNIEAPRANYAGSTNMA</sequence>
<dbReference type="Pfam" id="PF00069">
    <property type="entry name" value="Pkinase"/>
    <property type="match status" value="1"/>
</dbReference>
<dbReference type="PANTHER" id="PTHR27005:SF503">
    <property type="entry name" value="OS06G0142500 PROTEIN"/>
    <property type="match status" value="1"/>
</dbReference>
<dbReference type="InterPro" id="IPR001881">
    <property type="entry name" value="EGF-like_Ca-bd_dom"/>
</dbReference>
<keyword evidence="12" id="KW-1015">Disulfide bond</keyword>
<evidence type="ECO:0000256" key="10">
    <source>
        <dbReference type="ARBA" id="ARBA00022989"/>
    </source>
</evidence>
<dbReference type="CDD" id="cd14066">
    <property type="entry name" value="STKc_IRAK"/>
    <property type="match status" value="1"/>
</dbReference>
<keyword evidence="21" id="KW-1185">Reference proteome</keyword>
<evidence type="ECO:0000313" key="20">
    <source>
        <dbReference type="EMBL" id="CAL5045766.1"/>
    </source>
</evidence>
<feature type="domain" description="Protein kinase" evidence="18">
    <location>
        <begin position="443"/>
        <end position="719"/>
    </location>
</feature>
<feature type="domain" description="EGF-like" evidence="19">
    <location>
        <begin position="279"/>
        <end position="318"/>
    </location>
</feature>
<name>A0ABC9DXH7_9POAL</name>
<dbReference type="SUPFAM" id="SSF56112">
    <property type="entry name" value="Protein kinase-like (PK-like)"/>
    <property type="match status" value="1"/>
</dbReference>
<dbReference type="Gene3D" id="1.10.510.10">
    <property type="entry name" value="Transferase(Phosphotransferase) domain 1"/>
    <property type="match status" value="1"/>
</dbReference>
<evidence type="ECO:0000259" key="19">
    <source>
        <dbReference type="PROSITE" id="PS50026"/>
    </source>
</evidence>
<dbReference type="InterPro" id="IPR049883">
    <property type="entry name" value="NOTCH1_EGF-like"/>
</dbReference>
<gene>
    <name evidence="20" type="ORF">URODEC1_LOCUS88996</name>
</gene>
<evidence type="ECO:0000256" key="1">
    <source>
        <dbReference type="ARBA" id="ARBA00004479"/>
    </source>
</evidence>
<reference evidence="21" key="1">
    <citation type="submission" date="2024-06" db="EMBL/GenBank/DDBJ databases">
        <authorList>
            <person name="Ryan C."/>
        </authorList>
    </citation>
    <scope>NUCLEOTIDE SEQUENCE [LARGE SCALE GENOMIC DNA]</scope>
</reference>
<dbReference type="GO" id="GO:0005524">
    <property type="term" value="F:ATP binding"/>
    <property type="evidence" value="ECO:0007669"/>
    <property type="project" value="UniProtKB-UniRule"/>
</dbReference>
<dbReference type="Gene3D" id="2.10.25.10">
    <property type="entry name" value="Laminin"/>
    <property type="match status" value="2"/>
</dbReference>